<evidence type="ECO:0000313" key="2">
    <source>
        <dbReference type="Proteomes" id="UP000799778"/>
    </source>
</evidence>
<protein>
    <submittedName>
        <fullName evidence="1">Uncharacterized protein</fullName>
    </submittedName>
</protein>
<dbReference type="AlphaFoldDB" id="A0A6A5XBW1"/>
<dbReference type="EMBL" id="ML978076">
    <property type="protein sequence ID" value="KAF2010438.1"/>
    <property type="molecule type" value="Genomic_DNA"/>
</dbReference>
<accession>A0A6A5XBW1</accession>
<sequence length="94" mass="9842">MVFTPAYSRQGSPSSIFCCPAHFLLSSSFSAVQLIFCCPAHLLLSSSICCCPALRAAVQLIALPSSSSHCCPAQILLSSSNTAVQLVMLMSSSL</sequence>
<name>A0A6A5XBW1_9PLEO</name>
<gene>
    <name evidence="1" type="ORF">BU24DRAFT_58552</name>
</gene>
<keyword evidence="2" id="KW-1185">Reference proteome</keyword>
<reference evidence="1" key="1">
    <citation type="journal article" date="2020" name="Stud. Mycol.">
        <title>101 Dothideomycetes genomes: a test case for predicting lifestyles and emergence of pathogens.</title>
        <authorList>
            <person name="Haridas S."/>
            <person name="Albert R."/>
            <person name="Binder M."/>
            <person name="Bloem J."/>
            <person name="Labutti K."/>
            <person name="Salamov A."/>
            <person name="Andreopoulos B."/>
            <person name="Baker S."/>
            <person name="Barry K."/>
            <person name="Bills G."/>
            <person name="Bluhm B."/>
            <person name="Cannon C."/>
            <person name="Castanera R."/>
            <person name="Culley D."/>
            <person name="Daum C."/>
            <person name="Ezra D."/>
            <person name="Gonzalez J."/>
            <person name="Henrissat B."/>
            <person name="Kuo A."/>
            <person name="Liang C."/>
            <person name="Lipzen A."/>
            <person name="Lutzoni F."/>
            <person name="Magnuson J."/>
            <person name="Mondo S."/>
            <person name="Nolan M."/>
            <person name="Ohm R."/>
            <person name="Pangilinan J."/>
            <person name="Park H.-J."/>
            <person name="Ramirez L."/>
            <person name="Alfaro M."/>
            <person name="Sun H."/>
            <person name="Tritt A."/>
            <person name="Yoshinaga Y."/>
            <person name="Zwiers L.-H."/>
            <person name="Turgeon B."/>
            <person name="Goodwin S."/>
            <person name="Spatafora J."/>
            <person name="Crous P."/>
            <person name="Grigoriev I."/>
        </authorList>
    </citation>
    <scope>NUCLEOTIDE SEQUENCE</scope>
    <source>
        <strain evidence="1">CBS 175.79</strain>
    </source>
</reference>
<dbReference type="RefSeq" id="XP_033378777.1">
    <property type="nucleotide sequence ID" value="XM_033534431.1"/>
</dbReference>
<proteinExistence type="predicted"/>
<evidence type="ECO:0000313" key="1">
    <source>
        <dbReference type="EMBL" id="KAF2010438.1"/>
    </source>
</evidence>
<dbReference type="Proteomes" id="UP000799778">
    <property type="component" value="Unassembled WGS sequence"/>
</dbReference>
<organism evidence="1 2">
    <name type="scientific">Aaosphaeria arxii CBS 175.79</name>
    <dbReference type="NCBI Taxonomy" id="1450172"/>
    <lineage>
        <taxon>Eukaryota</taxon>
        <taxon>Fungi</taxon>
        <taxon>Dikarya</taxon>
        <taxon>Ascomycota</taxon>
        <taxon>Pezizomycotina</taxon>
        <taxon>Dothideomycetes</taxon>
        <taxon>Pleosporomycetidae</taxon>
        <taxon>Pleosporales</taxon>
        <taxon>Pleosporales incertae sedis</taxon>
        <taxon>Aaosphaeria</taxon>
    </lineage>
</organism>
<dbReference type="GeneID" id="54291828"/>